<dbReference type="GO" id="GO:0016787">
    <property type="term" value="F:hydrolase activity"/>
    <property type="evidence" value="ECO:0007669"/>
    <property type="project" value="UniProtKB-KW"/>
</dbReference>
<organism evidence="3">
    <name type="scientific">mine drainage metagenome</name>
    <dbReference type="NCBI Taxonomy" id="410659"/>
    <lineage>
        <taxon>unclassified sequences</taxon>
        <taxon>metagenomes</taxon>
        <taxon>ecological metagenomes</taxon>
    </lineage>
</organism>
<dbReference type="EMBL" id="AUZY01012380">
    <property type="protein sequence ID" value="EQD30250.1"/>
    <property type="molecule type" value="Genomic_DNA"/>
</dbReference>
<dbReference type="SMART" id="SM00490">
    <property type="entry name" value="HELICc"/>
    <property type="match status" value="1"/>
</dbReference>
<keyword evidence="3" id="KW-0067">ATP-binding</keyword>
<proteinExistence type="predicted"/>
<evidence type="ECO:0000313" key="3">
    <source>
        <dbReference type="EMBL" id="EQD30250.1"/>
    </source>
</evidence>
<dbReference type="GO" id="GO:0031297">
    <property type="term" value="P:replication fork processing"/>
    <property type="evidence" value="ECO:0007669"/>
    <property type="project" value="TreeGrafter"/>
</dbReference>
<gene>
    <name evidence="3" type="ORF">B1B_18497</name>
</gene>
<reference evidence="3" key="2">
    <citation type="journal article" date="2014" name="ISME J.">
        <title>Microbial stratification in low pH oxic and suboxic macroscopic growths along an acid mine drainage.</title>
        <authorList>
            <person name="Mendez-Garcia C."/>
            <person name="Mesa V."/>
            <person name="Sprenger R.R."/>
            <person name="Richter M."/>
            <person name="Diez M.S."/>
            <person name="Solano J."/>
            <person name="Bargiela R."/>
            <person name="Golyshina O.V."/>
            <person name="Manteca A."/>
            <person name="Ramos J.L."/>
            <person name="Gallego J.R."/>
            <person name="Llorente I."/>
            <person name="Martins Dos Santos V.A."/>
            <person name="Jensen O.N."/>
            <person name="Pelaez A.I."/>
            <person name="Sanchez J."/>
            <person name="Ferrer M."/>
        </authorList>
    </citation>
    <scope>NUCLEOTIDE SEQUENCE</scope>
</reference>
<comment type="caution">
    <text evidence="3">The sequence shown here is derived from an EMBL/GenBank/DDBJ whole genome shotgun (WGS) entry which is preliminary data.</text>
</comment>
<dbReference type="InterPro" id="IPR001650">
    <property type="entry name" value="Helicase_C-like"/>
</dbReference>
<keyword evidence="3" id="KW-0547">Nucleotide-binding</keyword>
<dbReference type="PANTHER" id="PTHR45766:SF6">
    <property type="entry name" value="SWI_SNF-RELATED MATRIX-ASSOCIATED ACTIN-DEPENDENT REGULATOR OF CHROMATIN SUBFAMILY A-LIKE PROTEIN 1"/>
    <property type="match status" value="1"/>
</dbReference>
<feature type="non-terminal residue" evidence="3">
    <location>
        <position position="1"/>
    </location>
</feature>
<reference evidence="3" key="1">
    <citation type="submission" date="2013-08" db="EMBL/GenBank/DDBJ databases">
        <authorList>
            <person name="Mendez C."/>
            <person name="Richter M."/>
            <person name="Ferrer M."/>
            <person name="Sanchez J."/>
        </authorList>
    </citation>
    <scope>NUCLEOTIDE SEQUENCE</scope>
</reference>
<dbReference type="CDD" id="cd18793">
    <property type="entry name" value="SF2_C_SNF"/>
    <property type="match status" value="1"/>
</dbReference>
<dbReference type="PROSITE" id="PS51194">
    <property type="entry name" value="HELICASE_CTER"/>
    <property type="match status" value="1"/>
</dbReference>
<dbReference type="Pfam" id="PF00271">
    <property type="entry name" value="Helicase_C"/>
    <property type="match status" value="1"/>
</dbReference>
<feature type="domain" description="Helicase C-terminal" evidence="2">
    <location>
        <begin position="1"/>
        <end position="134"/>
    </location>
</feature>
<dbReference type="AlphaFoldDB" id="T0ZK93"/>
<dbReference type="Gene3D" id="3.40.50.300">
    <property type="entry name" value="P-loop containing nucleotide triphosphate hydrolases"/>
    <property type="match status" value="1"/>
</dbReference>
<keyword evidence="1" id="KW-0378">Hydrolase</keyword>
<sequence>ELIIRRLKRKRWGHVLFHGGVPSAQRGALVDRFREDPGCRVFLSTDAGGVGLNLQHAASTVINMDLPWNPAVLEQRIGRVHRLGQAHGVNVVNFVAEGTIEQRMLSLLAFKKSLFAGVLDGGDSEVFLGGTRLSKFMESVEAVALTANAEAQPA</sequence>
<keyword evidence="3" id="KW-0347">Helicase</keyword>
<dbReference type="SUPFAM" id="SSF52540">
    <property type="entry name" value="P-loop containing nucleoside triphosphate hydrolases"/>
    <property type="match status" value="1"/>
</dbReference>
<dbReference type="PANTHER" id="PTHR45766">
    <property type="entry name" value="DNA ANNEALING HELICASE AND ENDONUCLEASE ZRANB3 FAMILY MEMBER"/>
    <property type="match status" value="1"/>
</dbReference>
<name>T0ZK93_9ZZZZ</name>
<dbReference type="InterPro" id="IPR027417">
    <property type="entry name" value="P-loop_NTPase"/>
</dbReference>
<feature type="non-terminal residue" evidence="3">
    <location>
        <position position="154"/>
    </location>
</feature>
<dbReference type="InterPro" id="IPR049730">
    <property type="entry name" value="SNF2/RAD54-like_C"/>
</dbReference>
<dbReference type="GO" id="GO:0004386">
    <property type="term" value="F:helicase activity"/>
    <property type="evidence" value="ECO:0007669"/>
    <property type="project" value="UniProtKB-KW"/>
</dbReference>
<evidence type="ECO:0000259" key="2">
    <source>
        <dbReference type="PROSITE" id="PS51194"/>
    </source>
</evidence>
<evidence type="ECO:0000256" key="1">
    <source>
        <dbReference type="ARBA" id="ARBA00022801"/>
    </source>
</evidence>
<dbReference type="GO" id="GO:0006281">
    <property type="term" value="P:DNA repair"/>
    <property type="evidence" value="ECO:0007669"/>
    <property type="project" value="TreeGrafter"/>
</dbReference>
<protein>
    <submittedName>
        <fullName evidence="3">Protein containing DNA/RNA helicase</fullName>
    </submittedName>
</protein>
<accession>T0ZK93</accession>